<evidence type="ECO:0000313" key="2">
    <source>
        <dbReference type="EMBL" id="KAK1905315.1"/>
    </source>
</evidence>
<sequence length="69" mass="7893">MHVPSGKLLSDSRQIKQGEEKQSRRRIPELLLEAIGQFVFAQELSNSEERLKRGNNPTRLEYPLAVSDT</sequence>
<evidence type="ECO:0000256" key="1">
    <source>
        <dbReference type="SAM" id="MobiDB-lite"/>
    </source>
</evidence>
<comment type="caution">
    <text evidence="2">The sequence shown here is derived from an EMBL/GenBank/DDBJ whole genome shotgun (WGS) entry which is preliminary data.</text>
</comment>
<dbReference type="EMBL" id="JASDAP010000003">
    <property type="protein sequence ID" value="KAK1905315.1"/>
    <property type="molecule type" value="Genomic_DNA"/>
</dbReference>
<feature type="compositionally biased region" description="Basic and acidic residues" evidence="1">
    <location>
        <begin position="13"/>
        <end position="26"/>
    </location>
</feature>
<name>A0AAD9FNC8_DISEL</name>
<gene>
    <name evidence="2" type="ORF">KUDE01_012497</name>
</gene>
<accession>A0AAD9FNC8</accession>
<dbReference type="AlphaFoldDB" id="A0AAD9FNC8"/>
<keyword evidence="2" id="KW-0436">Ligase</keyword>
<evidence type="ECO:0000313" key="3">
    <source>
        <dbReference type="Proteomes" id="UP001228049"/>
    </source>
</evidence>
<protein>
    <submittedName>
        <fullName evidence="2">Glycine--tRNA ligase beta subunit</fullName>
    </submittedName>
</protein>
<keyword evidence="3" id="KW-1185">Reference proteome</keyword>
<proteinExistence type="predicted"/>
<feature type="region of interest" description="Disordered" evidence="1">
    <location>
        <begin position="1"/>
        <end position="26"/>
    </location>
</feature>
<dbReference type="GO" id="GO:0016874">
    <property type="term" value="F:ligase activity"/>
    <property type="evidence" value="ECO:0007669"/>
    <property type="project" value="UniProtKB-KW"/>
</dbReference>
<dbReference type="Proteomes" id="UP001228049">
    <property type="component" value="Unassembled WGS sequence"/>
</dbReference>
<organism evidence="2 3">
    <name type="scientific">Dissostichus eleginoides</name>
    <name type="common">Patagonian toothfish</name>
    <name type="synonym">Dissostichus amissus</name>
    <dbReference type="NCBI Taxonomy" id="100907"/>
    <lineage>
        <taxon>Eukaryota</taxon>
        <taxon>Metazoa</taxon>
        <taxon>Chordata</taxon>
        <taxon>Craniata</taxon>
        <taxon>Vertebrata</taxon>
        <taxon>Euteleostomi</taxon>
        <taxon>Actinopterygii</taxon>
        <taxon>Neopterygii</taxon>
        <taxon>Teleostei</taxon>
        <taxon>Neoteleostei</taxon>
        <taxon>Acanthomorphata</taxon>
        <taxon>Eupercaria</taxon>
        <taxon>Perciformes</taxon>
        <taxon>Notothenioidei</taxon>
        <taxon>Nototheniidae</taxon>
        <taxon>Dissostichus</taxon>
    </lineage>
</organism>
<reference evidence="2" key="1">
    <citation type="submission" date="2023-04" db="EMBL/GenBank/DDBJ databases">
        <title>Chromosome-level genome of Chaenocephalus aceratus.</title>
        <authorList>
            <person name="Park H."/>
        </authorList>
    </citation>
    <scope>NUCLEOTIDE SEQUENCE</scope>
    <source>
        <strain evidence="2">DE</strain>
        <tissue evidence="2">Muscle</tissue>
    </source>
</reference>